<dbReference type="SUPFAM" id="SSF55545">
    <property type="entry name" value="beta-N-acetylhexosaminidase-like domain"/>
    <property type="match status" value="1"/>
</dbReference>
<evidence type="ECO:0000313" key="9">
    <source>
        <dbReference type="EMBL" id="MCF1750235.1"/>
    </source>
</evidence>
<evidence type="ECO:0000313" key="10">
    <source>
        <dbReference type="Proteomes" id="UP001201449"/>
    </source>
</evidence>
<keyword evidence="10" id="KW-1185">Reference proteome</keyword>
<keyword evidence="4" id="KW-0378">Hydrolase</keyword>
<protein>
    <recommendedName>
        <fullName evidence="3">beta-N-acetylhexosaminidase</fullName>
        <ecNumber evidence="3">3.2.1.52</ecNumber>
    </recommendedName>
</protein>
<comment type="similarity">
    <text evidence="2">Belongs to the glycosyl hydrolase 20 family.</text>
</comment>
<evidence type="ECO:0000259" key="7">
    <source>
        <dbReference type="Pfam" id="PF00728"/>
    </source>
</evidence>
<dbReference type="Gene3D" id="3.20.20.80">
    <property type="entry name" value="Glycosidases"/>
    <property type="match status" value="1"/>
</dbReference>
<evidence type="ECO:0000256" key="2">
    <source>
        <dbReference type="ARBA" id="ARBA00006285"/>
    </source>
</evidence>
<dbReference type="RefSeq" id="WP_234860353.1">
    <property type="nucleotide sequence ID" value="NZ_JAKEVZ010000002.1"/>
</dbReference>
<dbReference type="InterPro" id="IPR025705">
    <property type="entry name" value="Beta_hexosaminidase_sua/sub"/>
</dbReference>
<dbReference type="Pfam" id="PF00728">
    <property type="entry name" value="Glyco_hydro_20"/>
    <property type="match status" value="1"/>
</dbReference>
<evidence type="ECO:0000256" key="5">
    <source>
        <dbReference type="ARBA" id="ARBA00023295"/>
    </source>
</evidence>
<evidence type="ECO:0000259" key="8">
    <source>
        <dbReference type="Pfam" id="PF02838"/>
    </source>
</evidence>
<dbReference type="PRINTS" id="PR00738">
    <property type="entry name" value="GLHYDRLASE20"/>
</dbReference>
<evidence type="ECO:0000256" key="6">
    <source>
        <dbReference type="SAM" id="SignalP"/>
    </source>
</evidence>
<keyword evidence="6" id="KW-0732">Signal</keyword>
<gene>
    <name evidence="9" type="ORF">L0U89_04060</name>
</gene>
<dbReference type="Gene3D" id="3.30.379.10">
    <property type="entry name" value="Chitobiase/beta-hexosaminidase domain 2-like"/>
    <property type="match status" value="1"/>
</dbReference>
<dbReference type="InterPro" id="IPR017853">
    <property type="entry name" value="GH"/>
</dbReference>
<comment type="caution">
    <text evidence="9">The sequence shown here is derived from an EMBL/GenBank/DDBJ whole genome shotgun (WGS) entry which is preliminary data.</text>
</comment>
<feature type="domain" description="Glycoside hydrolase family 20 catalytic" evidence="7">
    <location>
        <begin position="164"/>
        <end position="499"/>
    </location>
</feature>
<dbReference type="InterPro" id="IPR029018">
    <property type="entry name" value="Hex-like_dom2"/>
</dbReference>
<dbReference type="Proteomes" id="UP001201449">
    <property type="component" value="Unassembled WGS sequence"/>
</dbReference>
<dbReference type="Pfam" id="PF02838">
    <property type="entry name" value="Glyco_hydro_20b"/>
    <property type="match status" value="1"/>
</dbReference>
<name>A0ABS9BQA1_9BACT</name>
<dbReference type="InterPro" id="IPR015883">
    <property type="entry name" value="Glyco_hydro_20_cat"/>
</dbReference>
<dbReference type="PROSITE" id="PS51257">
    <property type="entry name" value="PROKAR_LIPOPROTEIN"/>
    <property type="match status" value="1"/>
</dbReference>
<dbReference type="CDD" id="cd06568">
    <property type="entry name" value="GH20_SpHex_like"/>
    <property type="match status" value="1"/>
</dbReference>
<evidence type="ECO:0000256" key="3">
    <source>
        <dbReference type="ARBA" id="ARBA00012663"/>
    </source>
</evidence>
<dbReference type="SUPFAM" id="SSF51445">
    <property type="entry name" value="(Trans)glycosidases"/>
    <property type="match status" value="1"/>
</dbReference>
<proteinExistence type="inferred from homology"/>
<dbReference type="PANTHER" id="PTHR22600:SF57">
    <property type="entry name" value="BETA-N-ACETYLHEXOSAMINIDASE"/>
    <property type="match status" value="1"/>
</dbReference>
<reference evidence="9 10" key="1">
    <citation type="submission" date="2022-01" db="EMBL/GenBank/DDBJ databases">
        <title>Mariniradius saccharolyticus sp. nov., isolated from sediment of a river.</title>
        <authorList>
            <person name="Liu H."/>
        </authorList>
    </citation>
    <scope>NUCLEOTIDE SEQUENCE [LARGE SCALE GENOMIC DNA]</scope>
    <source>
        <strain evidence="9 10">RY-2</strain>
    </source>
</reference>
<dbReference type="EMBL" id="JAKEVZ010000002">
    <property type="protein sequence ID" value="MCF1750235.1"/>
    <property type="molecule type" value="Genomic_DNA"/>
</dbReference>
<sequence>MKKSNILLIWSLAFASLFACAPKTEPMSTYPIIPAPVTITDASGHFTINKDVQIVLVGEKDAAAKAAEPLRLLLAQAGLEIPFGEDPNAQDVIIFELNPSLDIPAEGYQLDIEKRKVHIKGTDASGLYFAVQTIRQLLPESIEGNTAVEKLYLPAGSIQDNPEYAYRGMMLDVARHFFSVEDVKRVIDLISKYKINYLHLHLSDDQGWRIEIKSWPLLTRIGSRNEVGGGKGGFYTQEQYKEIVAYAASKFITIVPEIDMPGHTNSALNSYGILNPGITVPEKTAKPVDRGDLGITEPDDKATPYHTGIEVGFSTLDTDSPTTYQFVDDVIRELAEITPGPYIHIGGDESHVTALEDYIPFIEKAQAIVTKYGKKTMGWDEVAHAKLLPTSVAQFWAKGQNARMAIEQGSQILVSPAVKTYLDMQYDSTTQIGLHWAAYIELDDAYNWDPLAMDSLAFERKSILGVEAPLWSETVTNLEEIEFMTFPRLPAIAEIAWTPTANRSWESFSKRIAAHGKRWELMGVNYYKSPRVNWDGEAK</sequence>
<keyword evidence="5" id="KW-0326">Glycosidase</keyword>
<dbReference type="PANTHER" id="PTHR22600">
    <property type="entry name" value="BETA-HEXOSAMINIDASE"/>
    <property type="match status" value="1"/>
</dbReference>
<dbReference type="InterPro" id="IPR015882">
    <property type="entry name" value="HEX_bac_N"/>
</dbReference>
<comment type="catalytic activity">
    <reaction evidence="1">
        <text>Hydrolysis of terminal non-reducing N-acetyl-D-hexosamine residues in N-acetyl-beta-D-hexosaminides.</text>
        <dbReference type="EC" id="3.2.1.52"/>
    </reaction>
</comment>
<feature type="domain" description="Beta-hexosaminidase bacterial type N-terminal" evidence="8">
    <location>
        <begin position="30"/>
        <end position="160"/>
    </location>
</feature>
<evidence type="ECO:0000256" key="4">
    <source>
        <dbReference type="ARBA" id="ARBA00022801"/>
    </source>
</evidence>
<evidence type="ECO:0000256" key="1">
    <source>
        <dbReference type="ARBA" id="ARBA00001231"/>
    </source>
</evidence>
<feature type="signal peptide" evidence="6">
    <location>
        <begin position="1"/>
        <end position="21"/>
    </location>
</feature>
<accession>A0ABS9BQA1</accession>
<organism evidence="9 10">
    <name type="scientific">Mariniradius sediminis</name>
    <dbReference type="NCBI Taxonomy" id="2909237"/>
    <lineage>
        <taxon>Bacteria</taxon>
        <taxon>Pseudomonadati</taxon>
        <taxon>Bacteroidota</taxon>
        <taxon>Cytophagia</taxon>
        <taxon>Cytophagales</taxon>
        <taxon>Cyclobacteriaceae</taxon>
        <taxon>Mariniradius</taxon>
    </lineage>
</organism>
<dbReference type="EC" id="3.2.1.52" evidence="3"/>
<feature type="chain" id="PRO_5046545511" description="beta-N-acetylhexosaminidase" evidence="6">
    <location>
        <begin position="22"/>
        <end position="539"/>
    </location>
</feature>